<dbReference type="EMBL" id="MPUH01000015">
    <property type="protein sequence ID" value="OMJ95265.1"/>
    <property type="molecule type" value="Genomic_DNA"/>
</dbReference>
<dbReference type="PROSITE" id="PS50294">
    <property type="entry name" value="WD_REPEATS_REGION"/>
    <property type="match status" value="1"/>
</dbReference>
<name>A0A1R2D1X7_9CILI</name>
<feature type="repeat" description="WD" evidence="3">
    <location>
        <begin position="13"/>
        <end position="54"/>
    </location>
</feature>
<proteinExistence type="predicted"/>
<dbReference type="InterPro" id="IPR024977">
    <property type="entry name" value="Apc4-like_WD40_dom"/>
</dbReference>
<dbReference type="PANTHER" id="PTHR47822:SF2">
    <property type="entry name" value="F-BOX AND WD-40 DOMAIN PROTEIN 7"/>
    <property type="match status" value="1"/>
</dbReference>
<feature type="repeat" description="WD" evidence="3">
    <location>
        <begin position="156"/>
        <end position="196"/>
    </location>
</feature>
<dbReference type="PROSITE" id="PS00678">
    <property type="entry name" value="WD_REPEATS_1"/>
    <property type="match status" value="1"/>
</dbReference>
<accession>A0A1R2D1X7</accession>
<dbReference type="Proteomes" id="UP000187209">
    <property type="component" value="Unassembled WGS sequence"/>
</dbReference>
<keyword evidence="6" id="KW-1185">Reference proteome</keyword>
<evidence type="ECO:0000256" key="3">
    <source>
        <dbReference type="PROSITE-ProRule" id="PRU00221"/>
    </source>
</evidence>
<dbReference type="PANTHER" id="PTHR47822">
    <property type="entry name" value="CARBOHYDRATE BINDING DOMAIN CONTAINING PROTEIN"/>
    <property type="match status" value="1"/>
</dbReference>
<evidence type="ECO:0000256" key="2">
    <source>
        <dbReference type="ARBA" id="ARBA00022737"/>
    </source>
</evidence>
<dbReference type="AlphaFoldDB" id="A0A1R2D1X7"/>
<organism evidence="5 6">
    <name type="scientific">Stentor coeruleus</name>
    <dbReference type="NCBI Taxonomy" id="5963"/>
    <lineage>
        <taxon>Eukaryota</taxon>
        <taxon>Sar</taxon>
        <taxon>Alveolata</taxon>
        <taxon>Ciliophora</taxon>
        <taxon>Postciliodesmatophora</taxon>
        <taxon>Heterotrichea</taxon>
        <taxon>Heterotrichida</taxon>
        <taxon>Stentoridae</taxon>
        <taxon>Stentor</taxon>
    </lineage>
</organism>
<dbReference type="InterPro" id="IPR001680">
    <property type="entry name" value="WD40_rpt"/>
</dbReference>
<dbReference type="Pfam" id="PF12894">
    <property type="entry name" value="ANAPC4_WD40"/>
    <property type="match status" value="1"/>
</dbReference>
<keyword evidence="2" id="KW-0677">Repeat</keyword>
<evidence type="ECO:0000313" key="6">
    <source>
        <dbReference type="Proteomes" id="UP000187209"/>
    </source>
</evidence>
<dbReference type="SUPFAM" id="SSF50978">
    <property type="entry name" value="WD40 repeat-like"/>
    <property type="match status" value="1"/>
</dbReference>
<comment type="caution">
    <text evidence="5">The sequence shown here is derived from an EMBL/GenBank/DDBJ whole genome shotgun (WGS) entry which is preliminary data.</text>
</comment>
<dbReference type="Pfam" id="PF00400">
    <property type="entry name" value="WD40"/>
    <property type="match status" value="2"/>
</dbReference>
<protein>
    <recommendedName>
        <fullName evidence="4">Anaphase-promoting complex subunit 4-like WD40 domain-containing protein</fullName>
    </recommendedName>
</protein>
<dbReference type="InterPro" id="IPR036322">
    <property type="entry name" value="WD40_repeat_dom_sf"/>
</dbReference>
<dbReference type="SMART" id="SM00320">
    <property type="entry name" value="WD40"/>
    <property type="match status" value="5"/>
</dbReference>
<evidence type="ECO:0000313" key="5">
    <source>
        <dbReference type="EMBL" id="OMJ95265.1"/>
    </source>
</evidence>
<feature type="domain" description="Anaphase-promoting complex subunit 4-like WD40" evidence="4">
    <location>
        <begin position="7"/>
        <end position="72"/>
    </location>
</feature>
<evidence type="ECO:0000256" key="1">
    <source>
        <dbReference type="ARBA" id="ARBA00022574"/>
    </source>
</evidence>
<dbReference type="InterPro" id="IPR019775">
    <property type="entry name" value="WD40_repeat_CS"/>
</dbReference>
<evidence type="ECO:0000259" key="4">
    <source>
        <dbReference type="Pfam" id="PF12894"/>
    </source>
</evidence>
<dbReference type="OrthoDB" id="10251741at2759"/>
<reference evidence="5 6" key="1">
    <citation type="submission" date="2016-11" db="EMBL/GenBank/DDBJ databases">
        <title>The macronuclear genome of Stentor coeruleus: a giant cell with tiny introns.</title>
        <authorList>
            <person name="Slabodnick M."/>
            <person name="Ruby J.G."/>
            <person name="Reiff S.B."/>
            <person name="Swart E.C."/>
            <person name="Gosai S."/>
            <person name="Prabakaran S."/>
            <person name="Witkowska E."/>
            <person name="Larue G.E."/>
            <person name="Fisher S."/>
            <person name="Freeman R.M."/>
            <person name="Gunawardena J."/>
            <person name="Chu W."/>
            <person name="Stover N.A."/>
            <person name="Gregory B.D."/>
            <person name="Nowacki M."/>
            <person name="Derisi J."/>
            <person name="Roy S.W."/>
            <person name="Marshall W.F."/>
            <person name="Sood P."/>
        </authorList>
    </citation>
    <scope>NUCLEOTIDE SEQUENCE [LARGE SCALE GENOMIC DNA]</scope>
    <source>
        <strain evidence="5">WM001</strain>
    </source>
</reference>
<sequence length="333" mass="37177">MEKPRNIVFEYSTPESEAQVFSVRWSPDDNHIATGCSDGNLKLYSSLSGALIRSMSCKLSPEPCPVTSVRWRPDKIISKTRNVLLAITCDGGIFHWHASSGKILHTLKLNENQALCSDFNSEGTSFAIGCKDKTVKVFDEGTKEIIADLNEGNVHQIGHDNRILSIKWLDYNYILSGGWDNNLLVWDLRNNQVIRNFYGPRVYGDSLDVKGDLILAGSYNIEEQLQIWSMSEGKCVFTENLTYEARSCMAYAAQFSRHDNGKAFAVGGVGGAQAYFYDTQSRKPFGVVNDINKGVYSLDFAQNSDRIALGCGDGAMKVFRYVDQVEENLDLED</sequence>
<dbReference type="Gene3D" id="2.130.10.10">
    <property type="entry name" value="YVTN repeat-like/Quinoprotein amine dehydrogenase"/>
    <property type="match status" value="3"/>
</dbReference>
<gene>
    <name evidence="5" type="ORF">SteCoe_1481</name>
</gene>
<keyword evidence="1 3" id="KW-0853">WD repeat</keyword>
<dbReference type="InterPro" id="IPR015943">
    <property type="entry name" value="WD40/YVTN_repeat-like_dom_sf"/>
</dbReference>
<dbReference type="PROSITE" id="PS50082">
    <property type="entry name" value="WD_REPEATS_2"/>
    <property type="match status" value="2"/>
</dbReference>